<accession>A0A5B7G8E6</accession>
<proteinExistence type="predicted"/>
<sequence>MSSPSAHTCYRLPACLAGNTLTDGGGSDQGTCLHGARRCNRSGKALRLSGGNTAVKADERGTMERAEAAARDDTGRVGGGGLEGGGDTGGGPGRGSVMAAEVGGGGGDRGTRGRGSSVMAGVITAAAGQ</sequence>
<feature type="region of interest" description="Disordered" evidence="1">
    <location>
        <begin position="67"/>
        <end position="129"/>
    </location>
</feature>
<name>A0A5B7G8E6_PORTR</name>
<dbReference type="AlphaFoldDB" id="A0A5B7G8E6"/>
<feature type="compositionally biased region" description="Gly residues" evidence="1">
    <location>
        <begin position="76"/>
        <end position="94"/>
    </location>
</feature>
<evidence type="ECO:0000313" key="2">
    <source>
        <dbReference type="EMBL" id="MPC53777.1"/>
    </source>
</evidence>
<evidence type="ECO:0000313" key="3">
    <source>
        <dbReference type="Proteomes" id="UP000324222"/>
    </source>
</evidence>
<organism evidence="2 3">
    <name type="scientific">Portunus trituberculatus</name>
    <name type="common">Swimming crab</name>
    <name type="synonym">Neptunus trituberculatus</name>
    <dbReference type="NCBI Taxonomy" id="210409"/>
    <lineage>
        <taxon>Eukaryota</taxon>
        <taxon>Metazoa</taxon>
        <taxon>Ecdysozoa</taxon>
        <taxon>Arthropoda</taxon>
        <taxon>Crustacea</taxon>
        <taxon>Multicrustacea</taxon>
        <taxon>Malacostraca</taxon>
        <taxon>Eumalacostraca</taxon>
        <taxon>Eucarida</taxon>
        <taxon>Decapoda</taxon>
        <taxon>Pleocyemata</taxon>
        <taxon>Brachyura</taxon>
        <taxon>Eubrachyura</taxon>
        <taxon>Portunoidea</taxon>
        <taxon>Portunidae</taxon>
        <taxon>Portuninae</taxon>
        <taxon>Portunus</taxon>
    </lineage>
</organism>
<gene>
    <name evidence="2" type="ORF">E2C01_047677</name>
</gene>
<dbReference type="EMBL" id="VSRR010011869">
    <property type="protein sequence ID" value="MPC53777.1"/>
    <property type="molecule type" value="Genomic_DNA"/>
</dbReference>
<reference evidence="2 3" key="1">
    <citation type="submission" date="2019-05" db="EMBL/GenBank/DDBJ databases">
        <title>Another draft genome of Portunus trituberculatus and its Hox gene families provides insights of decapod evolution.</title>
        <authorList>
            <person name="Jeong J.-H."/>
            <person name="Song I."/>
            <person name="Kim S."/>
            <person name="Choi T."/>
            <person name="Kim D."/>
            <person name="Ryu S."/>
            <person name="Kim W."/>
        </authorList>
    </citation>
    <scope>NUCLEOTIDE SEQUENCE [LARGE SCALE GENOMIC DNA]</scope>
    <source>
        <tissue evidence="2">Muscle</tissue>
    </source>
</reference>
<protein>
    <submittedName>
        <fullName evidence="2">Uncharacterized protein</fullName>
    </submittedName>
</protein>
<comment type="caution">
    <text evidence="2">The sequence shown here is derived from an EMBL/GenBank/DDBJ whole genome shotgun (WGS) entry which is preliminary data.</text>
</comment>
<keyword evidence="3" id="KW-1185">Reference proteome</keyword>
<dbReference type="Proteomes" id="UP000324222">
    <property type="component" value="Unassembled WGS sequence"/>
</dbReference>
<evidence type="ECO:0000256" key="1">
    <source>
        <dbReference type="SAM" id="MobiDB-lite"/>
    </source>
</evidence>